<reference evidence="7 8" key="1">
    <citation type="submission" date="2023-07" db="EMBL/GenBank/DDBJ databases">
        <title>Sorghum-associated microbial communities from plants grown in Nebraska, USA.</title>
        <authorList>
            <person name="Schachtman D."/>
        </authorList>
    </citation>
    <scope>NUCLEOTIDE SEQUENCE [LARGE SCALE GENOMIC DNA]</scope>
    <source>
        <strain evidence="7 8">DS1781</strain>
    </source>
</reference>
<comment type="similarity">
    <text evidence="4">Belongs to the BamE family.</text>
</comment>
<evidence type="ECO:0000313" key="7">
    <source>
        <dbReference type="EMBL" id="MDR6534960.1"/>
    </source>
</evidence>
<organism evidence="7 8">
    <name type="scientific">Variovorax soli</name>
    <dbReference type="NCBI Taxonomy" id="376815"/>
    <lineage>
        <taxon>Bacteria</taxon>
        <taxon>Pseudomonadati</taxon>
        <taxon>Pseudomonadota</taxon>
        <taxon>Betaproteobacteria</taxon>
        <taxon>Burkholderiales</taxon>
        <taxon>Comamonadaceae</taxon>
        <taxon>Variovorax</taxon>
    </lineage>
</organism>
<protein>
    <recommendedName>
        <fullName evidence="4">Outer membrane protein assembly factor BamE</fullName>
    </recommendedName>
</protein>
<dbReference type="HAMAP" id="MF_00925">
    <property type="entry name" value="OM_assembly_BamE"/>
    <property type="match status" value="1"/>
</dbReference>
<dbReference type="EMBL" id="JAVDRF010000001">
    <property type="protein sequence ID" value="MDR6534960.1"/>
    <property type="molecule type" value="Genomic_DNA"/>
</dbReference>
<evidence type="ECO:0000313" key="8">
    <source>
        <dbReference type="Proteomes" id="UP001184230"/>
    </source>
</evidence>
<evidence type="ECO:0000256" key="2">
    <source>
        <dbReference type="ARBA" id="ARBA00023136"/>
    </source>
</evidence>
<dbReference type="Pfam" id="PF04355">
    <property type="entry name" value="BamE"/>
    <property type="match status" value="1"/>
</dbReference>
<gene>
    <name evidence="4" type="primary">bamE</name>
    <name evidence="7" type="ORF">J2739_000720</name>
</gene>
<feature type="compositionally biased region" description="Basic and acidic residues" evidence="5">
    <location>
        <begin position="155"/>
        <end position="165"/>
    </location>
</feature>
<comment type="function">
    <text evidence="4">Part of the outer membrane protein assembly complex, which is involved in assembly and insertion of beta-barrel proteins into the outer membrane.</text>
</comment>
<dbReference type="RefSeq" id="WP_309898580.1">
    <property type="nucleotide sequence ID" value="NZ_JAVDRF010000001.1"/>
</dbReference>
<dbReference type="Gene3D" id="3.30.1450.10">
    <property type="match status" value="1"/>
</dbReference>
<keyword evidence="2 4" id="KW-0472">Membrane</keyword>
<comment type="subcellular location">
    <subcellularLocation>
        <location evidence="4">Cell outer membrane</location>
    </subcellularLocation>
</comment>
<keyword evidence="8" id="KW-1185">Reference proteome</keyword>
<evidence type="ECO:0000256" key="3">
    <source>
        <dbReference type="ARBA" id="ARBA00023237"/>
    </source>
</evidence>
<accession>A0ABU1NA57</accession>
<evidence type="ECO:0000256" key="5">
    <source>
        <dbReference type="SAM" id="MobiDB-lite"/>
    </source>
</evidence>
<evidence type="ECO:0000256" key="4">
    <source>
        <dbReference type="HAMAP-Rule" id="MF_00925"/>
    </source>
</evidence>
<dbReference type="InterPro" id="IPR007450">
    <property type="entry name" value="BamE_dom"/>
</dbReference>
<dbReference type="PANTHER" id="PTHR37482">
    <property type="entry name" value="OUTER MEMBRANE PROTEIN ASSEMBLY FACTOR BAME"/>
    <property type="match status" value="1"/>
</dbReference>
<proteinExistence type="inferred from homology"/>
<dbReference type="InterPro" id="IPR026592">
    <property type="entry name" value="BamE"/>
</dbReference>
<keyword evidence="3 4" id="KW-0998">Cell outer membrane</keyword>
<comment type="subunit">
    <text evidence="4">Part of the Bam complex.</text>
</comment>
<keyword evidence="1 4" id="KW-0732">Signal</keyword>
<evidence type="ECO:0000256" key="1">
    <source>
        <dbReference type="ARBA" id="ARBA00022729"/>
    </source>
</evidence>
<dbReference type="InterPro" id="IPR037873">
    <property type="entry name" value="BamE-like"/>
</dbReference>
<name>A0ABU1NA57_9BURK</name>
<feature type="region of interest" description="Disordered" evidence="5">
    <location>
        <begin position="155"/>
        <end position="187"/>
    </location>
</feature>
<comment type="caution">
    <text evidence="7">The sequence shown here is derived from an EMBL/GenBank/DDBJ whole genome shotgun (WGS) entry which is preliminary data.</text>
</comment>
<feature type="domain" description="Outer membrane protein assembly factor BamE" evidence="6">
    <location>
        <begin position="49"/>
        <end position="118"/>
    </location>
</feature>
<dbReference type="Proteomes" id="UP001184230">
    <property type="component" value="Unassembled WGS sequence"/>
</dbReference>
<dbReference type="PANTHER" id="PTHR37482:SF1">
    <property type="entry name" value="OUTER MEMBRANE PROTEIN ASSEMBLY FACTOR BAME"/>
    <property type="match status" value="1"/>
</dbReference>
<evidence type="ECO:0000259" key="6">
    <source>
        <dbReference type="Pfam" id="PF04355"/>
    </source>
</evidence>
<sequence length="187" mass="20588">MPEISQSRLWLLAGAVAATLSLGACSSFSERSRSALTAITPYKVEVVQGNFVSKEQVEQLKPGMSRQQVRELLGTSLLADVFHANRWDYVFTIRRQGVEAQQRRLTLFFNGDVLDRFEGDPMPSEQEFVAAVDARGHAGKVPVLEATEDQLKKFEPAKDKVKDGDADTSAASLPPLPPSYPPLEATR</sequence>